<evidence type="ECO:0000313" key="2">
    <source>
        <dbReference type="EMBL" id="EMO56287.1"/>
    </source>
</evidence>
<dbReference type="InterPro" id="IPR003491">
    <property type="entry name" value="REP-like_C"/>
</dbReference>
<dbReference type="Proteomes" id="UP000012149">
    <property type="component" value="Unassembled WGS sequence"/>
</dbReference>
<name>M6VFL7_9LEPT</name>
<protein>
    <submittedName>
        <fullName evidence="2">Replication initiation factor</fullName>
    </submittedName>
</protein>
<sequence>MNEVSGTSVPDFLKHPFVDWLSFTIEYSDLSWSWLKNTFGELKVEERGYHTGHTHTFRTTGDVFGAYSPNRRSQKIYVSLSSKALFNLGLSGDGLSKLIQDVVERRGRFTRLDLAQDDYDGYLNLDLIYNKLCNKEVLTRFRGFTEFDAPVERIRSGSFFKDPKLEKCGYTIYIGAMRKSNVFVRIYDKKLQVGSECAWPIWNRLEFQLNHEAADQYCNPTWNVNPETGEIQNTNERFPDPRRASFADRSFPRTAYYYIKFLETTYVQKMNDLGHLYLSEKQKQLWSPCIWWTRFLKTFDGKPIGLPKHETGLEEIDNWLKSQVSGAVSLMSDLFGDDYYEDLKTEGTEKQKRNRKYQRLKEEFLLKQSQEKLETAKRS</sequence>
<organism evidence="2 3">
    <name type="scientific">Leptospira santarosai str. CBC1416</name>
    <dbReference type="NCBI Taxonomy" id="1193059"/>
    <lineage>
        <taxon>Bacteria</taxon>
        <taxon>Pseudomonadati</taxon>
        <taxon>Spirochaetota</taxon>
        <taxon>Spirochaetia</taxon>
        <taxon>Leptospirales</taxon>
        <taxon>Leptospiraceae</taxon>
        <taxon>Leptospira</taxon>
    </lineage>
</organism>
<gene>
    <name evidence="2" type="ORF">LEP1GSC161_3933</name>
</gene>
<proteinExistence type="predicted"/>
<dbReference type="GO" id="GO:0003743">
    <property type="term" value="F:translation initiation factor activity"/>
    <property type="evidence" value="ECO:0007669"/>
    <property type="project" value="UniProtKB-KW"/>
</dbReference>
<reference evidence="2 3" key="1">
    <citation type="submission" date="2013-01" db="EMBL/GenBank/DDBJ databases">
        <authorList>
            <person name="Harkins D.M."/>
            <person name="Durkin A.S."/>
            <person name="Brinkac L.M."/>
            <person name="Haft D.H."/>
            <person name="Selengut J.D."/>
            <person name="Sanka R."/>
            <person name="DePew J."/>
            <person name="Purushe J."/>
            <person name="Matthias M.A."/>
            <person name="Vinetz J.M."/>
            <person name="Sutton G.G."/>
            <person name="Nierman W.C."/>
            <person name="Fouts D.E."/>
        </authorList>
    </citation>
    <scope>NUCLEOTIDE SEQUENCE [LARGE SCALE GENOMIC DNA]</scope>
    <source>
        <strain evidence="2 3">CBC1416</strain>
    </source>
</reference>
<dbReference type="EMBL" id="AKWE02000179">
    <property type="protein sequence ID" value="EMO56287.1"/>
    <property type="molecule type" value="Genomic_DNA"/>
</dbReference>
<accession>M6VFL7</accession>
<dbReference type="Pfam" id="PF02486">
    <property type="entry name" value="Rep_trans"/>
    <property type="match status" value="1"/>
</dbReference>
<evidence type="ECO:0000313" key="3">
    <source>
        <dbReference type="Proteomes" id="UP000012149"/>
    </source>
</evidence>
<feature type="domain" description="Replication initiation protein-like C-terminal" evidence="1">
    <location>
        <begin position="108"/>
        <end position="215"/>
    </location>
</feature>
<keyword evidence="2" id="KW-0648">Protein biosynthesis</keyword>
<comment type="caution">
    <text evidence="2">The sequence shown here is derived from an EMBL/GenBank/DDBJ whole genome shotgun (WGS) entry which is preliminary data.</text>
</comment>
<dbReference type="AlphaFoldDB" id="M6VFL7"/>
<keyword evidence="2" id="KW-0396">Initiation factor</keyword>
<evidence type="ECO:0000259" key="1">
    <source>
        <dbReference type="Pfam" id="PF02486"/>
    </source>
</evidence>